<evidence type="ECO:0000313" key="2">
    <source>
        <dbReference type="Proteomes" id="UP001183648"/>
    </source>
</evidence>
<dbReference type="RefSeq" id="WP_310306162.1">
    <property type="nucleotide sequence ID" value="NZ_BAAAPS010000006.1"/>
</dbReference>
<dbReference type="InterPro" id="IPR016084">
    <property type="entry name" value="Haem_Oase-like_multi-hlx"/>
</dbReference>
<reference evidence="1 2" key="1">
    <citation type="submission" date="2023-07" db="EMBL/GenBank/DDBJ databases">
        <title>Sequencing the genomes of 1000 actinobacteria strains.</title>
        <authorList>
            <person name="Klenk H.-P."/>
        </authorList>
    </citation>
    <scope>NUCLEOTIDE SEQUENCE [LARGE SCALE GENOMIC DNA]</scope>
    <source>
        <strain evidence="1 2">DSM 19426</strain>
    </source>
</reference>
<dbReference type="Gene3D" id="1.20.910.10">
    <property type="entry name" value="Heme oxygenase-like"/>
    <property type="match status" value="1"/>
</dbReference>
<dbReference type="Pfam" id="PF14518">
    <property type="entry name" value="Haem_oxygenas_2"/>
    <property type="match status" value="1"/>
</dbReference>
<dbReference type="EMBL" id="JAVDYG010000001">
    <property type="protein sequence ID" value="MDR7364475.1"/>
    <property type="molecule type" value="Genomic_DNA"/>
</dbReference>
<accession>A0ABU2C1I3</accession>
<dbReference type="Proteomes" id="UP001183648">
    <property type="component" value="Unassembled WGS sequence"/>
</dbReference>
<protein>
    <recommendedName>
        <fullName evidence="3">Iron-containing redox enzyme family protein</fullName>
    </recommendedName>
</protein>
<gene>
    <name evidence="1" type="ORF">J2S63_004028</name>
</gene>
<proteinExistence type="predicted"/>
<evidence type="ECO:0000313" key="1">
    <source>
        <dbReference type="EMBL" id="MDR7364475.1"/>
    </source>
</evidence>
<sequence length="317" mass="35304">MDAPKPRGRLSMRLHAALRDDPDALPVGLPDDGAEDRAIALWMLHSLHHRGFDDVDDRAERSPALLALRRDLEDELEGRLRRRWAAVTERPDSGDVAQDLFDLVEAHDGASIAQFVKAQAGAEQVRELLRMRSVYHLHESDPVAWVVPTLPVRAKAALAELQYDEYGAGDPNRLHHHLFVLGLEGAGLESGYGRYVDEAPLEVLEQDNAGRMFGLQRRLRGAAMGHLAAFEITSSVPSRRMAQGLSRLDLGEPLVDYYREHVEADAVHDQLAARSICATLVEDEPSLRDDVMFGAWASLDLEDRFARMALQGWESVA</sequence>
<keyword evidence="2" id="KW-1185">Reference proteome</keyword>
<name>A0ABU2C1I3_9ACTN</name>
<organism evidence="1 2">
    <name type="scientific">Nocardioides marmoribigeumensis</name>
    <dbReference type="NCBI Taxonomy" id="433649"/>
    <lineage>
        <taxon>Bacteria</taxon>
        <taxon>Bacillati</taxon>
        <taxon>Actinomycetota</taxon>
        <taxon>Actinomycetes</taxon>
        <taxon>Propionibacteriales</taxon>
        <taxon>Nocardioidaceae</taxon>
        <taxon>Nocardioides</taxon>
    </lineage>
</organism>
<dbReference type="SMART" id="SM01236">
    <property type="entry name" value="Haem_oxygenase_2"/>
    <property type="match status" value="1"/>
</dbReference>
<dbReference type="SUPFAM" id="SSF48613">
    <property type="entry name" value="Heme oxygenase-like"/>
    <property type="match status" value="1"/>
</dbReference>
<comment type="caution">
    <text evidence="1">The sequence shown here is derived from an EMBL/GenBank/DDBJ whole genome shotgun (WGS) entry which is preliminary data.</text>
</comment>
<evidence type="ECO:0008006" key="3">
    <source>
        <dbReference type="Google" id="ProtNLM"/>
    </source>
</evidence>